<evidence type="ECO:0000313" key="2">
    <source>
        <dbReference type="Proteomes" id="UP000094385"/>
    </source>
</evidence>
<dbReference type="PANTHER" id="PTHR34286">
    <property type="entry name" value="TRANSMEMBRANE PROTEIN"/>
    <property type="match status" value="1"/>
</dbReference>
<accession>A0A1E3QFJ3</accession>
<keyword evidence="2" id="KW-1185">Reference proteome</keyword>
<proteinExistence type="predicted"/>
<dbReference type="AlphaFoldDB" id="A0A1E3QFJ3"/>
<protein>
    <submittedName>
        <fullName evidence="1">Uncharacterized protein</fullName>
    </submittedName>
</protein>
<evidence type="ECO:0000313" key="1">
    <source>
        <dbReference type="EMBL" id="ODQ76446.1"/>
    </source>
</evidence>
<reference evidence="1 2" key="1">
    <citation type="journal article" date="2016" name="Proc. Natl. Acad. Sci. U.S.A.">
        <title>Comparative genomics of biotechnologically important yeasts.</title>
        <authorList>
            <person name="Riley R."/>
            <person name="Haridas S."/>
            <person name="Wolfe K.H."/>
            <person name="Lopes M.R."/>
            <person name="Hittinger C.T."/>
            <person name="Goeker M."/>
            <person name="Salamov A.A."/>
            <person name="Wisecaver J.H."/>
            <person name="Long T.M."/>
            <person name="Calvey C.H."/>
            <person name="Aerts A.L."/>
            <person name="Barry K.W."/>
            <person name="Choi C."/>
            <person name="Clum A."/>
            <person name="Coughlan A.Y."/>
            <person name="Deshpande S."/>
            <person name="Douglass A.P."/>
            <person name="Hanson S.J."/>
            <person name="Klenk H.-P."/>
            <person name="LaButti K.M."/>
            <person name="Lapidus A."/>
            <person name="Lindquist E.A."/>
            <person name="Lipzen A.M."/>
            <person name="Meier-Kolthoff J.P."/>
            <person name="Ohm R.A."/>
            <person name="Otillar R.P."/>
            <person name="Pangilinan J.L."/>
            <person name="Peng Y."/>
            <person name="Rokas A."/>
            <person name="Rosa C.A."/>
            <person name="Scheuner C."/>
            <person name="Sibirny A.A."/>
            <person name="Slot J.C."/>
            <person name="Stielow J.B."/>
            <person name="Sun H."/>
            <person name="Kurtzman C.P."/>
            <person name="Blackwell M."/>
            <person name="Grigoriev I.V."/>
            <person name="Jeffries T.W."/>
        </authorList>
    </citation>
    <scope>NUCLEOTIDE SEQUENCE [LARGE SCALE GENOMIC DNA]</scope>
    <source>
        <strain evidence="1 2">NRRL Y-11557</strain>
    </source>
</reference>
<dbReference type="OrthoDB" id="4094799at2759"/>
<name>A0A1E3QFJ3_LIPST</name>
<dbReference type="PANTHER" id="PTHR34286:SF1">
    <property type="entry name" value="TRANSMEMBRANE PROTEIN"/>
    <property type="match status" value="1"/>
</dbReference>
<dbReference type="Proteomes" id="UP000094385">
    <property type="component" value="Unassembled WGS sequence"/>
</dbReference>
<dbReference type="STRING" id="675824.A0A1E3QFJ3"/>
<gene>
    <name evidence="1" type="ORF">LIPSTDRAFT_380</name>
</gene>
<sequence length="89" mass="10043">MDGANLKLQSGGKRYPYPKHVWAPTGGWWPNPKNWKRNTIGVTATLVAGGIFFRLFGPQIMEPKLSLESRDILSLKFNESARQGRLSKE</sequence>
<organism evidence="1 2">
    <name type="scientific">Lipomyces starkeyi NRRL Y-11557</name>
    <dbReference type="NCBI Taxonomy" id="675824"/>
    <lineage>
        <taxon>Eukaryota</taxon>
        <taxon>Fungi</taxon>
        <taxon>Dikarya</taxon>
        <taxon>Ascomycota</taxon>
        <taxon>Saccharomycotina</taxon>
        <taxon>Lipomycetes</taxon>
        <taxon>Lipomycetales</taxon>
        <taxon>Lipomycetaceae</taxon>
        <taxon>Lipomyces</taxon>
    </lineage>
</organism>
<dbReference type="EMBL" id="KV454289">
    <property type="protein sequence ID" value="ODQ76446.1"/>
    <property type="molecule type" value="Genomic_DNA"/>
</dbReference>